<protein>
    <submittedName>
        <fullName evidence="2">DUF3452 domain-containing protein</fullName>
    </submittedName>
</protein>
<organism evidence="2 3">
    <name type="scientific">Caenorhabditis elegans</name>
    <dbReference type="NCBI Taxonomy" id="6239"/>
    <lineage>
        <taxon>Eukaryota</taxon>
        <taxon>Metazoa</taxon>
        <taxon>Ecdysozoa</taxon>
        <taxon>Nematoda</taxon>
        <taxon>Chromadorea</taxon>
        <taxon>Rhabditida</taxon>
        <taxon>Rhabditina</taxon>
        <taxon>Rhabditomorpha</taxon>
        <taxon>Rhabditoidea</taxon>
        <taxon>Rhabditidae</taxon>
        <taxon>Peloderinae</taxon>
        <taxon>Caenorhabditis</taxon>
    </lineage>
</organism>
<dbReference type="SMR" id="H2L2E3"/>
<dbReference type="ExpressionAtlas" id="H2L2E3">
    <property type="expression patterns" value="baseline and differential"/>
</dbReference>
<keyword evidence="5" id="KW-1267">Proteomics identification</keyword>
<dbReference type="eggNOG" id="ENOG502TG8S">
    <property type="taxonomic scope" value="Eukaryota"/>
</dbReference>
<dbReference type="AlphaFoldDB" id="H2L2E3"/>
<feature type="compositionally biased region" description="Basic residues" evidence="1">
    <location>
        <begin position="336"/>
        <end position="350"/>
    </location>
</feature>
<dbReference type="OrthoDB" id="5816650at2759"/>
<evidence type="ECO:0000313" key="4">
    <source>
        <dbReference type="WormBase" id="C50B6.3b"/>
    </source>
</evidence>
<feature type="region of interest" description="Disordered" evidence="1">
    <location>
        <begin position="333"/>
        <end position="404"/>
    </location>
</feature>
<dbReference type="OMA" id="VRSVYWQ"/>
<evidence type="ECO:0000256" key="1">
    <source>
        <dbReference type="SAM" id="MobiDB-lite"/>
    </source>
</evidence>
<dbReference type="KEGG" id="cel:CELE_C50B6.3"/>
<name>H2L2E3_CAEEL</name>
<dbReference type="InParanoid" id="H2L2E3"/>
<dbReference type="HOGENOM" id="CLU_492778_0_0_1"/>
<dbReference type="RefSeq" id="NP_001256498.1">
    <property type="nucleotide sequence ID" value="NM_001269569.2"/>
</dbReference>
<dbReference type="PeptideAtlas" id="H2L2E3"/>
<dbReference type="AGR" id="WB:WBGene00008219"/>
<feature type="compositionally biased region" description="Basic and acidic residues" evidence="1">
    <location>
        <begin position="392"/>
        <end position="401"/>
    </location>
</feature>
<dbReference type="PaxDb" id="6239-C50B6.3b"/>
<proteinExistence type="evidence at protein level"/>
<feature type="compositionally biased region" description="Basic residues" evidence="1">
    <location>
        <begin position="371"/>
        <end position="384"/>
    </location>
</feature>
<dbReference type="Proteomes" id="UP000001940">
    <property type="component" value="Chromosome V"/>
</dbReference>
<keyword evidence="3" id="KW-1185">Reference proteome</keyword>
<dbReference type="EMBL" id="BX284605">
    <property type="protein sequence ID" value="CCE71490.1"/>
    <property type="molecule type" value="Genomic_DNA"/>
</dbReference>
<dbReference type="WormBase" id="C50B6.3b">
    <property type="protein sequence ID" value="CE46818"/>
    <property type="gene ID" value="WBGene00008219"/>
</dbReference>
<evidence type="ECO:0007829" key="5">
    <source>
        <dbReference type="PeptideAtlas" id="H2L2E3"/>
    </source>
</evidence>
<dbReference type="Bgee" id="WBGene00008219">
    <property type="expression patterns" value="Expressed in germ line (C elegans) and 4 other cell types or tissues"/>
</dbReference>
<dbReference type="CTD" id="179811"/>
<accession>H2L2E3</accession>
<evidence type="ECO:0000313" key="3">
    <source>
        <dbReference type="Proteomes" id="UP000001940"/>
    </source>
</evidence>
<reference evidence="2 3" key="1">
    <citation type="journal article" date="1998" name="Science">
        <title>Genome sequence of the nematode C. elegans: a platform for investigating biology.</title>
        <authorList>
            <consortium name="The C. elegans sequencing consortium"/>
            <person name="Sulson J.E."/>
            <person name="Waterston R."/>
        </authorList>
    </citation>
    <scope>NUCLEOTIDE SEQUENCE [LARGE SCALE GENOMIC DNA]</scope>
    <source>
        <strain evidence="2 3">Bristol N2</strain>
    </source>
</reference>
<dbReference type="STRING" id="6239.C50B6.3b.1"/>
<dbReference type="GeneID" id="179811"/>
<sequence>MVEGDVDESASGTSGTNKKILFTKKPSVWKDFDNWINDEPENRYDLFQVVKSAMLLQSGYTTILMDQVTDNGADELRISLEYSNFIKIVNSTKLVVGKEQCPPSNVFTLLAEIFANTPGNTSEVGRISTWLTSHLGALLHNDVIWKIHFFDPDLFRSVYWQLIFTLKLAPGDTENLEEDENYAKLLFSCFITAVMVALWHDHEMSFNSICPDYLKPETASEYMVMLISSPPFRSLSQFFLFGLHLLGKYQSEGGCVVVREEAYIAEIRQNDEEKFQRQSIETRTNLISDDMVYDDGEDLLEQIDRVQQLHEAHCIVLLKKGFLKAPDGFKIVQKGGRPRKYPASATKKRKVDGATISGEVEDRQPHQSPRLQKKTPRSSPKKKMSKESPINHQKEPIDEQKPSTSLPIYSVATLKPRRKVVKTADEVGLCAPIFVMQSELLKKFREEVQRRYAEGSSASDQERVRNMVYEAYDNIYHINRLSANEGPRILTSDQKLVMQQYKTTFRQGPTFAEETESDVEEEEEKKVVEVVTAKVIKGSAKSSKKFKRRY</sequence>
<dbReference type="FunCoup" id="H2L2E3">
    <property type="interactions" value="1018"/>
</dbReference>
<gene>
    <name evidence="2 4" type="ORF">C50B6.3</name>
    <name evidence="2" type="ORF">CELE_C50B6.3</name>
</gene>
<evidence type="ECO:0000313" key="2">
    <source>
        <dbReference type="EMBL" id="CCE71490.1"/>
    </source>
</evidence>